<dbReference type="InterPro" id="IPR014347">
    <property type="entry name" value="Tautomerase/MIF_sf"/>
</dbReference>
<dbReference type="EMBL" id="MCGE01000006">
    <property type="protein sequence ID" value="ORZ20685.1"/>
    <property type="molecule type" value="Genomic_DNA"/>
</dbReference>
<evidence type="ECO:0000256" key="1">
    <source>
        <dbReference type="ARBA" id="ARBA00004613"/>
    </source>
</evidence>
<dbReference type="PANTHER" id="PTHR11954:SF6">
    <property type="entry name" value="MACROPHAGE MIGRATION INHIBITORY FACTOR"/>
    <property type="match status" value="1"/>
</dbReference>
<dbReference type="EC" id="5.3.2.1" evidence="9"/>
<evidence type="ECO:0000256" key="8">
    <source>
        <dbReference type="ARBA" id="ARBA00038932"/>
    </source>
</evidence>
<evidence type="ECO:0000256" key="12">
    <source>
        <dbReference type="ARBA" id="ARBA00042730"/>
    </source>
</evidence>
<evidence type="ECO:0000256" key="6">
    <source>
        <dbReference type="ARBA" id="ARBA00036735"/>
    </source>
</evidence>
<keyword evidence="4" id="KW-0964">Secreted</keyword>
<dbReference type="AlphaFoldDB" id="A0A1X2IQV9"/>
<evidence type="ECO:0000256" key="11">
    <source>
        <dbReference type="ARBA" id="ARBA00041912"/>
    </source>
</evidence>
<dbReference type="SUPFAM" id="SSF55331">
    <property type="entry name" value="Tautomerase/MIF"/>
    <property type="match status" value="1"/>
</dbReference>
<dbReference type="STRING" id="90262.A0A1X2IQV9"/>
<organism evidence="13 14">
    <name type="scientific">Absidia repens</name>
    <dbReference type="NCBI Taxonomy" id="90262"/>
    <lineage>
        <taxon>Eukaryota</taxon>
        <taxon>Fungi</taxon>
        <taxon>Fungi incertae sedis</taxon>
        <taxon>Mucoromycota</taxon>
        <taxon>Mucoromycotina</taxon>
        <taxon>Mucoromycetes</taxon>
        <taxon>Mucorales</taxon>
        <taxon>Cunninghamellaceae</taxon>
        <taxon>Absidia</taxon>
    </lineage>
</organism>
<evidence type="ECO:0000256" key="10">
    <source>
        <dbReference type="ARBA" id="ARBA00041631"/>
    </source>
</evidence>
<keyword evidence="3" id="KW-0202">Cytokine</keyword>
<comment type="catalytic activity">
    <reaction evidence="6">
        <text>3-phenylpyruvate = enol-phenylpyruvate</text>
        <dbReference type="Rhea" id="RHEA:17097"/>
        <dbReference type="ChEBI" id="CHEBI:16815"/>
        <dbReference type="ChEBI" id="CHEBI:18005"/>
        <dbReference type="EC" id="5.3.2.1"/>
    </reaction>
</comment>
<evidence type="ECO:0000256" key="7">
    <source>
        <dbReference type="ARBA" id="ARBA00036823"/>
    </source>
</evidence>
<comment type="catalytic activity">
    <reaction evidence="7">
        <text>L-dopachrome = 5,6-dihydroxyindole-2-carboxylate</text>
        <dbReference type="Rhea" id="RHEA:13041"/>
        <dbReference type="ChEBI" id="CHEBI:16875"/>
        <dbReference type="ChEBI" id="CHEBI:57509"/>
        <dbReference type="EC" id="5.3.3.12"/>
    </reaction>
</comment>
<evidence type="ECO:0000313" key="13">
    <source>
        <dbReference type="EMBL" id="ORZ20685.1"/>
    </source>
</evidence>
<dbReference type="Proteomes" id="UP000193560">
    <property type="component" value="Unassembled WGS sequence"/>
</dbReference>
<name>A0A1X2IQV9_9FUNG</name>
<evidence type="ECO:0000256" key="4">
    <source>
        <dbReference type="ARBA" id="ARBA00022525"/>
    </source>
</evidence>
<dbReference type="EC" id="5.3.3.12" evidence="8"/>
<keyword evidence="5" id="KW-0413">Isomerase</keyword>
<comment type="caution">
    <text evidence="13">The sequence shown here is derived from an EMBL/GenBank/DDBJ whole genome shotgun (WGS) entry which is preliminary data.</text>
</comment>
<reference evidence="13 14" key="1">
    <citation type="submission" date="2016-07" db="EMBL/GenBank/DDBJ databases">
        <title>Pervasive Adenine N6-methylation of Active Genes in Fungi.</title>
        <authorList>
            <consortium name="DOE Joint Genome Institute"/>
            <person name="Mondo S.J."/>
            <person name="Dannebaum R.O."/>
            <person name="Kuo R.C."/>
            <person name="Labutti K."/>
            <person name="Haridas S."/>
            <person name="Kuo A."/>
            <person name="Salamov A."/>
            <person name="Ahrendt S.R."/>
            <person name="Lipzen A."/>
            <person name="Sullivan W."/>
            <person name="Andreopoulos W.B."/>
            <person name="Clum A."/>
            <person name="Lindquist E."/>
            <person name="Daum C."/>
            <person name="Ramamoorthy G.K."/>
            <person name="Gryganskyi A."/>
            <person name="Culley D."/>
            <person name="Magnuson J.K."/>
            <person name="James T.Y."/>
            <person name="O'Malley M.A."/>
            <person name="Stajich J.E."/>
            <person name="Spatafora J.W."/>
            <person name="Visel A."/>
            <person name="Grigoriev I.V."/>
        </authorList>
    </citation>
    <scope>NUCLEOTIDE SEQUENCE [LARGE SCALE GENOMIC DNA]</scope>
    <source>
        <strain evidence="13 14">NRRL 1336</strain>
    </source>
</reference>
<proteinExistence type="inferred from homology"/>
<evidence type="ECO:0000256" key="3">
    <source>
        <dbReference type="ARBA" id="ARBA00022514"/>
    </source>
</evidence>
<keyword evidence="14" id="KW-1185">Reference proteome</keyword>
<dbReference type="PANTHER" id="PTHR11954">
    <property type="entry name" value="D-DOPACHROME DECARBOXYLASE"/>
    <property type="match status" value="1"/>
</dbReference>
<accession>A0A1X2IQV9</accession>
<gene>
    <name evidence="13" type="ORF">BCR42DRAFT_409283</name>
</gene>
<dbReference type="Pfam" id="PF01187">
    <property type="entry name" value="MIF"/>
    <property type="match status" value="1"/>
</dbReference>
<evidence type="ECO:0000256" key="9">
    <source>
        <dbReference type="ARBA" id="ARBA00039086"/>
    </source>
</evidence>
<dbReference type="GO" id="GO:0005615">
    <property type="term" value="C:extracellular space"/>
    <property type="evidence" value="ECO:0007669"/>
    <property type="project" value="UniProtKB-KW"/>
</dbReference>
<dbReference type="OrthoDB" id="255819at2759"/>
<dbReference type="Gene3D" id="3.30.429.10">
    <property type="entry name" value="Macrophage Migration Inhibitory Factor"/>
    <property type="match status" value="1"/>
</dbReference>
<dbReference type="GO" id="GO:0004167">
    <property type="term" value="F:dopachrome isomerase activity"/>
    <property type="evidence" value="ECO:0007669"/>
    <property type="project" value="UniProtKB-EC"/>
</dbReference>
<comment type="similarity">
    <text evidence="2">Belongs to the MIF family.</text>
</comment>
<sequence length="118" mass="12846">MPILEVSSQKAPKDLAAFSKRLSTVFAEHVGKPEALCLVTFTKVDELLFGGNNEPGFLVKVGSIGNVAEERNIKLTKAISAEIQAELGINNDRGFFLFSDYPAAHIGYKDTVFSTILK</sequence>
<evidence type="ECO:0000256" key="2">
    <source>
        <dbReference type="ARBA" id="ARBA00005851"/>
    </source>
</evidence>
<evidence type="ECO:0000256" key="5">
    <source>
        <dbReference type="ARBA" id="ARBA00023235"/>
    </source>
</evidence>
<dbReference type="InterPro" id="IPR001398">
    <property type="entry name" value="Macrophage_inhib_fac"/>
</dbReference>
<dbReference type="GO" id="GO:0050178">
    <property type="term" value="F:phenylpyruvate tautomerase activity"/>
    <property type="evidence" value="ECO:0007669"/>
    <property type="project" value="UniProtKB-EC"/>
</dbReference>
<evidence type="ECO:0000313" key="14">
    <source>
        <dbReference type="Proteomes" id="UP000193560"/>
    </source>
</evidence>
<comment type="subcellular location">
    <subcellularLocation>
        <location evidence="1">Secreted</location>
    </subcellularLocation>
</comment>
<protein>
    <recommendedName>
        <fullName evidence="12">L-dopachrome isomerase</fullName>
        <ecNumber evidence="9">5.3.2.1</ecNumber>
        <ecNumber evidence="8">5.3.3.12</ecNumber>
    </recommendedName>
    <alternativeName>
        <fullName evidence="10">L-dopachrome tautomerase</fullName>
    </alternativeName>
    <alternativeName>
        <fullName evidence="11">Phenylpyruvate tautomerase</fullName>
    </alternativeName>
</protein>